<evidence type="ECO:0000313" key="2">
    <source>
        <dbReference type="Proteomes" id="UP000036403"/>
    </source>
</evidence>
<name>A0A0J7KN89_LASNI</name>
<evidence type="ECO:0000313" key="1">
    <source>
        <dbReference type="EMBL" id="KMQ91701.1"/>
    </source>
</evidence>
<dbReference type="EMBL" id="LBMM01005216">
    <property type="protein sequence ID" value="KMQ91701.1"/>
    <property type="molecule type" value="Genomic_DNA"/>
</dbReference>
<dbReference type="Proteomes" id="UP000036403">
    <property type="component" value="Unassembled WGS sequence"/>
</dbReference>
<reference evidence="1 2" key="1">
    <citation type="submission" date="2015-04" db="EMBL/GenBank/DDBJ databases">
        <title>Lasius niger genome sequencing.</title>
        <authorList>
            <person name="Konorov E.A."/>
            <person name="Nikitin M.A."/>
            <person name="Kirill M.V."/>
            <person name="Chang P."/>
        </authorList>
    </citation>
    <scope>NUCLEOTIDE SEQUENCE [LARGE SCALE GENOMIC DNA]</scope>
    <source>
        <tissue evidence="1">Whole</tissue>
    </source>
</reference>
<dbReference type="AlphaFoldDB" id="A0A0J7KN89"/>
<keyword evidence="2" id="KW-1185">Reference proteome</keyword>
<organism evidence="1 2">
    <name type="scientific">Lasius niger</name>
    <name type="common">Black garden ant</name>
    <dbReference type="NCBI Taxonomy" id="67767"/>
    <lineage>
        <taxon>Eukaryota</taxon>
        <taxon>Metazoa</taxon>
        <taxon>Ecdysozoa</taxon>
        <taxon>Arthropoda</taxon>
        <taxon>Hexapoda</taxon>
        <taxon>Insecta</taxon>
        <taxon>Pterygota</taxon>
        <taxon>Neoptera</taxon>
        <taxon>Endopterygota</taxon>
        <taxon>Hymenoptera</taxon>
        <taxon>Apocrita</taxon>
        <taxon>Aculeata</taxon>
        <taxon>Formicoidea</taxon>
        <taxon>Formicidae</taxon>
        <taxon>Formicinae</taxon>
        <taxon>Lasius</taxon>
        <taxon>Lasius</taxon>
    </lineage>
</organism>
<gene>
    <name evidence="1" type="ORF">RF55_8388</name>
</gene>
<comment type="caution">
    <text evidence="1">The sequence shown here is derived from an EMBL/GenBank/DDBJ whole genome shotgun (WGS) entry which is preliminary data.</text>
</comment>
<accession>A0A0J7KN89</accession>
<proteinExistence type="predicted"/>
<dbReference type="PaxDb" id="67767-A0A0J7KN89"/>
<protein>
    <submittedName>
        <fullName evidence="1">Uncharacterized protein</fullName>
    </submittedName>
</protein>
<sequence>MELARNFLAAKVDWQENYILDLHSEIRALKSLPDNLNVSSMSTTINGGLSLCLISPNRFNRSPSIARGDDAISTQNLTLSRMSLPMVLSEEQQDKGIDENLLVEEILRVEDSIVRINSEITSKTANLLELDAAAESALTDIISLEDHSVSWQDSDSKA</sequence>